<dbReference type="Pfam" id="PF23809">
    <property type="entry name" value="Phage_holin_9"/>
    <property type="match status" value="1"/>
</dbReference>
<evidence type="ECO:0000256" key="1">
    <source>
        <dbReference type="SAM" id="Phobius"/>
    </source>
</evidence>
<feature type="transmembrane region" description="Helical" evidence="1">
    <location>
        <begin position="67"/>
        <end position="85"/>
    </location>
</feature>
<gene>
    <name evidence="2" type="ORF">IU449_27330</name>
</gene>
<feature type="transmembrane region" description="Helical" evidence="1">
    <location>
        <begin position="41"/>
        <end position="60"/>
    </location>
</feature>
<dbReference type="InterPro" id="IPR056390">
    <property type="entry name" value="Holin_phage"/>
</dbReference>
<evidence type="ECO:0000313" key="2">
    <source>
        <dbReference type="EMBL" id="MBF6358214.1"/>
    </source>
</evidence>
<dbReference type="Proteomes" id="UP000707731">
    <property type="component" value="Unassembled WGS sequence"/>
</dbReference>
<keyword evidence="3" id="KW-1185">Reference proteome</keyword>
<feature type="transmembrane region" description="Helical" evidence="1">
    <location>
        <begin position="16"/>
        <end position="35"/>
    </location>
</feature>
<keyword evidence="1" id="KW-1133">Transmembrane helix</keyword>
<sequence>MASFDSLRDLTAEARGTLYTLLAPLQVLAVAFGLATDTQVALWAPVVAAVLGFTVAGANAAGTWRTWLYGVLAVLAPAAVTVGMVTDSQAGAIVAVVSTALGLGVAAYKTPSIG</sequence>
<evidence type="ECO:0000313" key="3">
    <source>
        <dbReference type="Proteomes" id="UP000707731"/>
    </source>
</evidence>
<feature type="transmembrane region" description="Helical" evidence="1">
    <location>
        <begin position="91"/>
        <end position="108"/>
    </location>
</feature>
<evidence type="ECO:0008006" key="4">
    <source>
        <dbReference type="Google" id="ProtNLM"/>
    </source>
</evidence>
<reference evidence="2 3" key="1">
    <citation type="submission" date="2020-10" db="EMBL/GenBank/DDBJ databases">
        <title>Identification of Nocardia species via Next-generation sequencing and recognition of intraspecies genetic diversity.</title>
        <authorList>
            <person name="Li P."/>
            <person name="Li P."/>
            <person name="Lu B."/>
        </authorList>
    </citation>
    <scope>NUCLEOTIDE SEQUENCE [LARGE SCALE GENOMIC DNA]</scope>
    <source>
        <strain evidence="2 3">BJ06-0143</strain>
    </source>
</reference>
<keyword evidence="1" id="KW-0812">Transmembrane</keyword>
<protein>
    <recommendedName>
        <fullName evidence="4">Holin</fullName>
    </recommendedName>
</protein>
<comment type="caution">
    <text evidence="2">The sequence shown here is derived from an EMBL/GenBank/DDBJ whole genome shotgun (WGS) entry which is preliminary data.</text>
</comment>
<proteinExistence type="predicted"/>
<keyword evidence="1" id="KW-0472">Membrane</keyword>
<dbReference type="RefSeq" id="WP_195005049.1">
    <property type="nucleotide sequence ID" value="NZ_JADLQN010000010.1"/>
</dbReference>
<organism evidence="2 3">
    <name type="scientific">Nocardia higoensis</name>
    <dbReference type="NCBI Taxonomy" id="228599"/>
    <lineage>
        <taxon>Bacteria</taxon>
        <taxon>Bacillati</taxon>
        <taxon>Actinomycetota</taxon>
        <taxon>Actinomycetes</taxon>
        <taxon>Mycobacteriales</taxon>
        <taxon>Nocardiaceae</taxon>
        <taxon>Nocardia</taxon>
    </lineage>
</organism>
<dbReference type="EMBL" id="JADLQN010000010">
    <property type="protein sequence ID" value="MBF6358214.1"/>
    <property type="molecule type" value="Genomic_DNA"/>
</dbReference>
<accession>A0ABS0DME9</accession>
<name>A0ABS0DME9_9NOCA</name>